<feature type="transmembrane region" description="Helical" evidence="1">
    <location>
        <begin position="205"/>
        <end position="222"/>
    </location>
</feature>
<dbReference type="PANTHER" id="PTHR38588:SF1">
    <property type="entry name" value="BLL0334 PROTEIN"/>
    <property type="match status" value="1"/>
</dbReference>
<gene>
    <name evidence="2" type="ORF">ACFPN2_25880</name>
</gene>
<reference evidence="3" key="1">
    <citation type="journal article" date="2019" name="Int. J. Syst. Evol. Microbiol.">
        <title>The Global Catalogue of Microorganisms (GCM) 10K type strain sequencing project: providing services to taxonomists for standard genome sequencing and annotation.</title>
        <authorList>
            <consortium name="The Broad Institute Genomics Platform"/>
            <consortium name="The Broad Institute Genome Sequencing Center for Infectious Disease"/>
            <person name="Wu L."/>
            <person name="Ma J."/>
        </authorList>
    </citation>
    <scope>NUCLEOTIDE SEQUENCE [LARGE SCALE GENOMIC DNA]</scope>
    <source>
        <strain evidence="3">CGMCC 1.10759</strain>
    </source>
</reference>
<dbReference type="SUPFAM" id="SSF55961">
    <property type="entry name" value="Bet v1-like"/>
    <property type="match status" value="1"/>
</dbReference>
<accession>A0ABV8T0F6</accession>
<sequence>MKMTGEERIPASLDRVWQALNDPQVLQQCIPGCQSLARDGDDRLRAVVEVKIGPIGARFNANIALSNIQPSQGYTLIGEGQGGTVGTAKATIHVRLQSESPVTRLTYDVDAQVGGRLAQLGGPIIDATAKQFAAKFFSKFGEIVGGRSGASQAAAGREISQAAAEVEPVPRAKDSLPYAWILAVVVAALTGFLVGRGEGGTGSDWAGLCIGLLVIIVGVAGVEYGRRVAAPQIVVDAAALARLLRGERQ</sequence>
<keyword evidence="1" id="KW-1133">Transmembrane helix</keyword>
<name>A0ABV8T0F6_9GAMM</name>
<dbReference type="RefSeq" id="WP_380602023.1">
    <property type="nucleotide sequence ID" value="NZ_JBHSDU010000014.1"/>
</dbReference>
<evidence type="ECO:0000313" key="2">
    <source>
        <dbReference type="EMBL" id="MFC4312540.1"/>
    </source>
</evidence>
<evidence type="ECO:0000313" key="3">
    <source>
        <dbReference type="Proteomes" id="UP001595904"/>
    </source>
</evidence>
<keyword evidence="3" id="KW-1185">Reference proteome</keyword>
<comment type="caution">
    <text evidence="2">The sequence shown here is derived from an EMBL/GenBank/DDBJ whole genome shotgun (WGS) entry which is preliminary data.</text>
</comment>
<dbReference type="PANTHER" id="PTHR38588">
    <property type="entry name" value="BLL0334 PROTEIN"/>
    <property type="match status" value="1"/>
</dbReference>
<keyword evidence="1" id="KW-0812">Transmembrane</keyword>
<proteinExistence type="predicted"/>
<dbReference type="InterPro" id="IPR010419">
    <property type="entry name" value="CO_DH_gsu"/>
</dbReference>
<dbReference type="CDD" id="cd05018">
    <property type="entry name" value="CoxG"/>
    <property type="match status" value="1"/>
</dbReference>
<dbReference type="Proteomes" id="UP001595904">
    <property type="component" value="Unassembled WGS sequence"/>
</dbReference>
<dbReference type="EMBL" id="JBHSDU010000014">
    <property type="protein sequence ID" value="MFC4312540.1"/>
    <property type="molecule type" value="Genomic_DNA"/>
</dbReference>
<dbReference type="InterPro" id="IPR023393">
    <property type="entry name" value="START-like_dom_sf"/>
</dbReference>
<feature type="transmembrane region" description="Helical" evidence="1">
    <location>
        <begin position="176"/>
        <end position="193"/>
    </location>
</feature>
<protein>
    <submittedName>
        <fullName evidence="2">CoxG family protein</fullName>
    </submittedName>
</protein>
<evidence type="ECO:0000256" key="1">
    <source>
        <dbReference type="SAM" id="Phobius"/>
    </source>
</evidence>
<dbReference type="Gene3D" id="3.30.530.20">
    <property type="match status" value="1"/>
</dbReference>
<dbReference type="Pfam" id="PF06240">
    <property type="entry name" value="COXG"/>
    <property type="match status" value="1"/>
</dbReference>
<organism evidence="2 3">
    <name type="scientific">Steroidobacter flavus</name>
    <dbReference type="NCBI Taxonomy" id="1842136"/>
    <lineage>
        <taxon>Bacteria</taxon>
        <taxon>Pseudomonadati</taxon>
        <taxon>Pseudomonadota</taxon>
        <taxon>Gammaproteobacteria</taxon>
        <taxon>Steroidobacterales</taxon>
        <taxon>Steroidobacteraceae</taxon>
        <taxon>Steroidobacter</taxon>
    </lineage>
</organism>
<keyword evidence="1" id="KW-0472">Membrane</keyword>